<dbReference type="SMART" id="SM00631">
    <property type="entry name" value="Zn_pept"/>
    <property type="match status" value="1"/>
</dbReference>
<evidence type="ECO:0000256" key="8">
    <source>
        <dbReference type="SAM" id="SignalP"/>
    </source>
</evidence>
<feature type="active site" description="Proton donor/acceptor" evidence="7">
    <location>
        <position position="447"/>
    </location>
</feature>
<keyword evidence="8" id="KW-0732">Signal</keyword>
<name>A0A2T2NIN1_CORCC</name>
<gene>
    <name evidence="10" type="ORF">BS50DRAFT_575333</name>
</gene>
<evidence type="ECO:0000256" key="7">
    <source>
        <dbReference type="PROSITE-ProRule" id="PRU01379"/>
    </source>
</evidence>
<feature type="signal peptide" evidence="8">
    <location>
        <begin position="1"/>
        <end position="16"/>
    </location>
</feature>
<evidence type="ECO:0000256" key="6">
    <source>
        <dbReference type="ARBA" id="ARBA00023049"/>
    </source>
</evidence>
<dbReference type="PANTHER" id="PTHR11705">
    <property type="entry name" value="PROTEASE FAMILY M14 CARBOXYPEPTIDASE A,B"/>
    <property type="match status" value="1"/>
</dbReference>
<evidence type="ECO:0000259" key="9">
    <source>
        <dbReference type="PROSITE" id="PS52035"/>
    </source>
</evidence>
<keyword evidence="5" id="KW-0862">Zinc</keyword>
<proteinExistence type="inferred from homology"/>
<evidence type="ECO:0000256" key="5">
    <source>
        <dbReference type="ARBA" id="ARBA00022833"/>
    </source>
</evidence>
<keyword evidence="6" id="KW-0482">Metalloprotease</keyword>
<evidence type="ECO:0000313" key="10">
    <source>
        <dbReference type="EMBL" id="PSN65295.1"/>
    </source>
</evidence>
<evidence type="ECO:0000256" key="2">
    <source>
        <dbReference type="ARBA" id="ARBA00005988"/>
    </source>
</evidence>
<dbReference type="GO" id="GO:0004181">
    <property type="term" value="F:metallocarboxypeptidase activity"/>
    <property type="evidence" value="ECO:0007669"/>
    <property type="project" value="InterPro"/>
</dbReference>
<evidence type="ECO:0000313" key="11">
    <source>
        <dbReference type="Proteomes" id="UP000240883"/>
    </source>
</evidence>
<dbReference type="Pfam" id="PF00246">
    <property type="entry name" value="Peptidase_M14"/>
    <property type="match status" value="1"/>
</dbReference>
<evidence type="ECO:0000256" key="3">
    <source>
        <dbReference type="ARBA" id="ARBA00022670"/>
    </source>
</evidence>
<feature type="chain" id="PRO_5015597692" evidence="8">
    <location>
        <begin position="17"/>
        <end position="486"/>
    </location>
</feature>
<dbReference type="AlphaFoldDB" id="A0A2T2NIN1"/>
<dbReference type="PROSITE" id="PS52035">
    <property type="entry name" value="PEPTIDASE_M14"/>
    <property type="match status" value="1"/>
</dbReference>
<dbReference type="Gene3D" id="3.40.630.10">
    <property type="entry name" value="Zn peptidases"/>
    <property type="match status" value="1"/>
</dbReference>
<evidence type="ECO:0000256" key="4">
    <source>
        <dbReference type="ARBA" id="ARBA00022801"/>
    </source>
</evidence>
<keyword evidence="3" id="KW-0645">Protease</keyword>
<dbReference type="GO" id="GO:0006508">
    <property type="term" value="P:proteolysis"/>
    <property type="evidence" value="ECO:0007669"/>
    <property type="project" value="UniProtKB-KW"/>
</dbReference>
<feature type="domain" description="Peptidase M14" evidence="9">
    <location>
        <begin position="127"/>
        <end position="479"/>
    </location>
</feature>
<dbReference type="OrthoDB" id="3626597at2759"/>
<comment type="similarity">
    <text evidence="2 7">Belongs to the peptidase M14 family.</text>
</comment>
<dbReference type="EMBL" id="KZ678137">
    <property type="protein sequence ID" value="PSN65295.1"/>
    <property type="molecule type" value="Genomic_DNA"/>
</dbReference>
<accession>A0A2T2NIN1</accession>
<keyword evidence="11" id="KW-1185">Reference proteome</keyword>
<comment type="cofactor">
    <cofactor evidence="1">
        <name>Zn(2+)</name>
        <dbReference type="ChEBI" id="CHEBI:29105"/>
    </cofactor>
</comment>
<organism evidence="10 11">
    <name type="scientific">Corynespora cassiicola Philippines</name>
    <dbReference type="NCBI Taxonomy" id="1448308"/>
    <lineage>
        <taxon>Eukaryota</taxon>
        <taxon>Fungi</taxon>
        <taxon>Dikarya</taxon>
        <taxon>Ascomycota</taxon>
        <taxon>Pezizomycotina</taxon>
        <taxon>Dothideomycetes</taxon>
        <taxon>Pleosporomycetidae</taxon>
        <taxon>Pleosporales</taxon>
        <taxon>Corynesporascaceae</taxon>
        <taxon>Corynespora</taxon>
    </lineage>
</organism>
<protein>
    <submittedName>
        <fullName evidence="10">Zn-dependent exopeptidase</fullName>
    </submittedName>
</protein>
<keyword evidence="4" id="KW-0378">Hydrolase</keyword>
<dbReference type="SUPFAM" id="SSF53187">
    <property type="entry name" value="Zn-dependent exopeptidases"/>
    <property type="match status" value="1"/>
</dbReference>
<reference evidence="10 11" key="1">
    <citation type="journal article" date="2018" name="Front. Microbiol.">
        <title>Genome-Wide Analysis of Corynespora cassiicola Leaf Fall Disease Putative Effectors.</title>
        <authorList>
            <person name="Lopez D."/>
            <person name="Ribeiro S."/>
            <person name="Label P."/>
            <person name="Fumanal B."/>
            <person name="Venisse J.S."/>
            <person name="Kohler A."/>
            <person name="de Oliveira R.R."/>
            <person name="Labutti K."/>
            <person name="Lipzen A."/>
            <person name="Lail K."/>
            <person name="Bauer D."/>
            <person name="Ohm R.A."/>
            <person name="Barry K.W."/>
            <person name="Spatafora J."/>
            <person name="Grigoriev I.V."/>
            <person name="Martin F.M."/>
            <person name="Pujade-Renaud V."/>
        </authorList>
    </citation>
    <scope>NUCLEOTIDE SEQUENCE [LARGE SCALE GENOMIC DNA]</scope>
    <source>
        <strain evidence="10 11">Philippines</strain>
    </source>
</reference>
<dbReference type="CDD" id="cd06228">
    <property type="entry name" value="M14-like"/>
    <property type="match status" value="1"/>
</dbReference>
<dbReference type="STRING" id="1448308.A0A2T2NIN1"/>
<dbReference type="PANTHER" id="PTHR11705:SF143">
    <property type="entry name" value="SLL0236 PROTEIN"/>
    <property type="match status" value="1"/>
</dbReference>
<dbReference type="FunFam" id="3.40.630.10:FF:000155">
    <property type="entry name" value="Zn-dependent exopeptidase"/>
    <property type="match status" value="1"/>
</dbReference>
<evidence type="ECO:0000256" key="1">
    <source>
        <dbReference type="ARBA" id="ARBA00001947"/>
    </source>
</evidence>
<sequence>MKLTSILGLLPGVALASDVLSVALYAKDASHLYNVIRSNAELDYGCRPVVMRSDDEHKLHALVSSEQLEKLRRSVDNTVVRIHTLNELSKRQEDLAPIGQGDRFKGGKIAPRGLGAPKKGEKLDVGAILNVDEVNSALKGLEKEYGIELFDAPYKTFEGRTVTGGVANKAEKIKKDKQYIYLTSGIHARERGGPDNLIYFISDLLYANKHRVGLTYGNKTYTNSQVKTVLGSGIVFIPLTNPDGVVHDQANSNLWRKNRNPESSTPGRPLSVGVDLNRNFDFLWNFTKHFDPSVSPASTNPESQAFYGTAPFSEPETRNMVWVYDIFPNIRWFIDVHSAAGTLLYSWGDDVNQSLDPKQNLFNPEFDGKRGIVEDELYKEFVSQEDWDNIALTANRTTDAMMAVAGRDYVPQQAVGLYPTSGASDDYSFSRWHGDDNVNKVYGYTMEFGYPTNFYPTADEYVQNILDTNAGFMEFVLSANDIGLKG</sequence>
<dbReference type="GO" id="GO:0008270">
    <property type="term" value="F:zinc ion binding"/>
    <property type="evidence" value="ECO:0007669"/>
    <property type="project" value="InterPro"/>
</dbReference>
<dbReference type="InterPro" id="IPR000834">
    <property type="entry name" value="Peptidase_M14"/>
</dbReference>
<dbReference type="Proteomes" id="UP000240883">
    <property type="component" value="Unassembled WGS sequence"/>
</dbReference>